<keyword evidence="3" id="KW-1185">Reference proteome</keyword>
<comment type="caution">
    <text evidence="2">The sequence shown here is derived from an EMBL/GenBank/DDBJ whole genome shotgun (WGS) entry which is preliminary data.</text>
</comment>
<proteinExistence type="predicted"/>
<evidence type="ECO:0000259" key="1">
    <source>
        <dbReference type="Pfam" id="PF22818"/>
    </source>
</evidence>
<dbReference type="Pfam" id="PF22818">
    <property type="entry name" value="ApeI-like"/>
    <property type="match status" value="1"/>
</dbReference>
<sequence>MLKNFSEIIQQQFEEDQFEVRLKLNADHELYKGHFPDQKVTPAVVMIHLFKQIAEDFSAEELQLEEASNLKFLNVLDPDQENVLICTGSIEKQENKFILKAIAKTSLKVIAKVKLIFTTFVDH</sequence>
<reference evidence="3" key="1">
    <citation type="journal article" date="2019" name="Int. J. Syst. Evol. Microbiol.">
        <title>The Global Catalogue of Microorganisms (GCM) 10K type strain sequencing project: providing services to taxonomists for standard genome sequencing and annotation.</title>
        <authorList>
            <consortium name="The Broad Institute Genomics Platform"/>
            <consortium name="The Broad Institute Genome Sequencing Center for Infectious Disease"/>
            <person name="Wu L."/>
            <person name="Ma J."/>
        </authorList>
    </citation>
    <scope>NUCLEOTIDE SEQUENCE [LARGE SCALE GENOMIC DNA]</scope>
    <source>
        <strain evidence="3">KCTC 12708</strain>
    </source>
</reference>
<dbReference type="InterPro" id="IPR054545">
    <property type="entry name" value="ApeI-like"/>
</dbReference>
<dbReference type="EMBL" id="BMWY01000002">
    <property type="protein sequence ID" value="GGZ49392.1"/>
    <property type="molecule type" value="Genomic_DNA"/>
</dbReference>
<dbReference type="SUPFAM" id="SSF54637">
    <property type="entry name" value="Thioesterase/thiol ester dehydrase-isomerase"/>
    <property type="match status" value="1"/>
</dbReference>
<dbReference type="GeneID" id="94368517"/>
<evidence type="ECO:0000313" key="2">
    <source>
        <dbReference type="EMBL" id="GGZ49392.1"/>
    </source>
</evidence>
<dbReference type="InterPro" id="IPR029069">
    <property type="entry name" value="HotDog_dom_sf"/>
</dbReference>
<dbReference type="Proteomes" id="UP000615593">
    <property type="component" value="Unassembled WGS sequence"/>
</dbReference>
<organism evidence="2 3">
    <name type="scientific">Mesonia mobilis</name>
    <dbReference type="NCBI Taxonomy" id="369791"/>
    <lineage>
        <taxon>Bacteria</taxon>
        <taxon>Pseudomonadati</taxon>
        <taxon>Bacteroidota</taxon>
        <taxon>Flavobacteriia</taxon>
        <taxon>Flavobacteriales</taxon>
        <taxon>Flavobacteriaceae</taxon>
        <taxon>Mesonia</taxon>
    </lineage>
</organism>
<dbReference type="RefSeq" id="WP_051191182.1">
    <property type="nucleotide sequence ID" value="NZ_BMWY01000002.1"/>
</dbReference>
<gene>
    <name evidence="2" type="ORF">GCM10008088_08520</name>
</gene>
<protein>
    <recommendedName>
        <fullName evidence="1">ApeI dehydratase-like domain-containing protein</fullName>
    </recommendedName>
</protein>
<feature type="domain" description="ApeI dehydratase-like" evidence="1">
    <location>
        <begin position="11"/>
        <end position="100"/>
    </location>
</feature>
<evidence type="ECO:0000313" key="3">
    <source>
        <dbReference type="Proteomes" id="UP000615593"/>
    </source>
</evidence>
<dbReference type="Gene3D" id="3.10.129.10">
    <property type="entry name" value="Hotdog Thioesterase"/>
    <property type="match status" value="1"/>
</dbReference>
<accession>A0ABQ3BL15</accession>
<name>A0ABQ3BL15_9FLAO</name>